<keyword evidence="2" id="KW-0446">Lipid-binding</keyword>
<evidence type="ECO:0000256" key="1">
    <source>
        <dbReference type="ARBA" id="ARBA00005567"/>
    </source>
</evidence>
<dbReference type="PRINTS" id="PR00689">
    <property type="entry name" value="ACOABINDINGP"/>
</dbReference>
<evidence type="ECO:0000313" key="5">
    <source>
        <dbReference type="Proteomes" id="UP000095605"/>
    </source>
</evidence>
<dbReference type="InterPro" id="IPR000582">
    <property type="entry name" value="Acyl-CoA-binding_protein"/>
</dbReference>
<dbReference type="GO" id="GO:0006631">
    <property type="term" value="P:fatty acid metabolic process"/>
    <property type="evidence" value="ECO:0007669"/>
    <property type="project" value="TreeGrafter"/>
</dbReference>
<keyword evidence="5" id="KW-1185">Reference proteome</keyword>
<dbReference type="InterPro" id="IPR035984">
    <property type="entry name" value="Acyl-CoA-binding_sf"/>
</dbReference>
<accession>A0A1E5R6L8</accession>
<proteinExistence type="inferred from homology"/>
<dbReference type="PANTHER" id="PTHR23310">
    <property type="entry name" value="ACYL-COA-BINDING PROTEIN, ACBP"/>
    <property type="match status" value="1"/>
</dbReference>
<gene>
    <name evidence="4" type="ORF">AWRI3578_g3332</name>
</gene>
<reference evidence="5" key="1">
    <citation type="journal article" date="2016" name="Genome Announc.">
        <title>Genome sequences of three species of Hanseniaspora isolated from spontaneous wine fermentations.</title>
        <authorList>
            <person name="Sternes P.R."/>
            <person name="Lee D."/>
            <person name="Kutyna D.R."/>
            <person name="Borneman A.R."/>
        </authorList>
    </citation>
    <scope>NUCLEOTIDE SEQUENCE [LARGE SCALE GENOMIC DNA]</scope>
    <source>
        <strain evidence="5">AWRI3578</strain>
    </source>
</reference>
<comment type="caution">
    <text evidence="4">The sequence shown here is derived from an EMBL/GenBank/DDBJ whole genome shotgun (WGS) entry which is preliminary data.</text>
</comment>
<sequence length="86" mass="9856">MNFDEAVLKVKEIPNGKLSQDELLQLYALFKQHTVGEIPADSSRPGVFALKDRYKWDAWKKLAGMSKEQAAEEYVILVEQLLAKYL</sequence>
<feature type="domain" description="ACB" evidence="3">
    <location>
        <begin position="1"/>
        <end position="86"/>
    </location>
</feature>
<dbReference type="InterPro" id="IPR014352">
    <property type="entry name" value="FERM/acyl-CoA-bd_prot_sf"/>
</dbReference>
<name>A0A1E5R6L8_9ASCO</name>
<dbReference type="GO" id="GO:0000062">
    <property type="term" value="F:fatty-acyl-CoA binding"/>
    <property type="evidence" value="ECO:0007669"/>
    <property type="project" value="InterPro"/>
</dbReference>
<dbReference type="PROSITE" id="PS51228">
    <property type="entry name" value="ACB_2"/>
    <property type="match status" value="1"/>
</dbReference>
<dbReference type="Pfam" id="PF00887">
    <property type="entry name" value="ACBP"/>
    <property type="match status" value="1"/>
</dbReference>
<evidence type="ECO:0000256" key="2">
    <source>
        <dbReference type="ARBA" id="ARBA00023121"/>
    </source>
</evidence>
<evidence type="ECO:0000313" key="4">
    <source>
        <dbReference type="EMBL" id="OEJ82546.1"/>
    </source>
</evidence>
<dbReference type="EMBL" id="LPNL01000008">
    <property type="protein sequence ID" value="OEJ82546.1"/>
    <property type="molecule type" value="Genomic_DNA"/>
</dbReference>
<evidence type="ECO:0000259" key="3">
    <source>
        <dbReference type="PROSITE" id="PS51228"/>
    </source>
</evidence>
<dbReference type="Proteomes" id="UP000095605">
    <property type="component" value="Unassembled WGS sequence"/>
</dbReference>
<organism evidence="4 5">
    <name type="scientific">Hanseniaspora opuntiae</name>
    <dbReference type="NCBI Taxonomy" id="211096"/>
    <lineage>
        <taxon>Eukaryota</taxon>
        <taxon>Fungi</taxon>
        <taxon>Dikarya</taxon>
        <taxon>Ascomycota</taxon>
        <taxon>Saccharomycotina</taxon>
        <taxon>Saccharomycetes</taxon>
        <taxon>Saccharomycodales</taxon>
        <taxon>Saccharomycodaceae</taxon>
        <taxon>Hanseniaspora</taxon>
    </lineage>
</organism>
<dbReference type="AlphaFoldDB" id="A0A1E5R6L8"/>
<dbReference type="SUPFAM" id="SSF47027">
    <property type="entry name" value="Acyl-CoA binding protein"/>
    <property type="match status" value="1"/>
</dbReference>
<dbReference type="OrthoDB" id="346910at2759"/>
<dbReference type="Gene3D" id="1.20.80.10">
    <property type="match status" value="1"/>
</dbReference>
<protein>
    <submittedName>
        <fullName evidence="4">Acyl-CoA-binding protein</fullName>
    </submittedName>
</protein>
<comment type="similarity">
    <text evidence="1">Belongs to the ACBP family.</text>
</comment>
<dbReference type="PANTHER" id="PTHR23310:SF62">
    <property type="entry name" value="ACYL-COA BINDING PROTEIN 1, ISOFORM A"/>
    <property type="match status" value="1"/>
</dbReference>